<dbReference type="InterPro" id="IPR043502">
    <property type="entry name" value="DNA/RNA_pol_sf"/>
</dbReference>
<comment type="caution">
    <text evidence="1">The sequence shown here is derived from an EMBL/GenBank/DDBJ whole genome shotgun (WGS) entry which is preliminary data.</text>
</comment>
<evidence type="ECO:0000313" key="2">
    <source>
        <dbReference type="Proteomes" id="UP001454036"/>
    </source>
</evidence>
<dbReference type="Proteomes" id="UP001454036">
    <property type="component" value="Unassembled WGS sequence"/>
</dbReference>
<dbReference type="AlphaFoldDB" id="A0AAV3R492"/>
<name>A0AAV3R492_LITER</name>
<protein>
    <submittedName>
        <fullName evidence="1">Uncharacterized protein</fullName>
    </submittedName>
</protein>
<evidence type="ECO:0000313" key="1">
    <source>
        <dbReference type="EMBL" id="GAA0171209.1"/>
    </source>
</evidence>
<dbReference type="Gene3D" id="3.10.10.10">
    <property type="entry name" value="HIV Type 1 Reverse Transcriptase, subunit A, domain 1"/>
    <property type="match status" value="1"/>
</dbReference>
<dbReference type="SUPFAM" id="SSF56672">
    <property type="entry name" value="DNA/RNA polymerases"/>
    <property type="match status" value="1"/>
</dbReference>
<dbReference type="EMBL" id="BAABME010024953">
    <property type="protein sequence ID" value="GAA0171209.1"/>
    <property type="molecule type" value="Genomic_DNA"/>
</dbReference>
<keyword evidence="2" id="KW-1185">Reference proteome</keyword>
<reference evidence="1 2" key="1">
    <citation type="submission" date="2024-01" db="EMBL/GenBank/DDBJ databases">
        <title>The complete chloroplast genome sequence of Lithospermum erythrorhizon: insights into the phylogenetic relationship among Boraginaceae species and the maternal lineages of purple gromwells.</title>
        <authorList>
            <person name="Okada T."/>
            <person name="Watanabe K."/>
        </authorList>
    </citation>
    <scope>NUCLEOTIDE SEQUENCE [LARGE SCALE GENOMIC DNA]</scope>
</reference>
<accession>A0AAV3R492</accession>
<organism evidence="1 2">
    <name type="scientific">Lithospermum erythrorhizon</name>
    <name type="common">Purple gromwell</name>
    <name type="synonym">Lithospermum officinale var. erythrorhizon</name>
    <dbReference type="NCBI Taxonomy" id="34254"/>
    <lineage>
        <taxon>Eukaryota</taxon>
        <taxon>Viridiplantae</taxon>
        <taxon>Streptophyta</taxon>
        <taxon>Embryophyta</taxon>
        <taxon>Tracheophyta</taxon>
        <taxon>Spermatophyta</taxon>
        <taxon>Magnoliopsida</taxon>
        <taxon>eudicotyledons</taxon>
        <taxon>Gunneridae</taxon>
        <taxon>Pentapetalae</taxon>
        <taxon>asterids</taxon>
        <taxon>lamiids</taxon>
        <taxon>Boraginales</taxon>
        <taxon>Boraginaceae</taxon>
        <taxon>Boraginoideae</taxon>
        <taxon>Lithospermeae</taxon>
        <taxon>Lithospermum</taxon>
    </lineage>
</organism>
<proteinExistence type="predicted"/>
<sequence length="115" mass="13511">MFRLGTMLEENHKEELIQLIREYKDIFVWGPEDMPGIDTSVALHQLHVDSMYKPVKQKKRSFNDENNQAVRAEVDQLLKAGAVRELQFPDWVDNVVLVKITQWDMENVYGLHKSQ</sequence>
<gene>
    <name evidence="1" type="ORF">LIER_41108</name>
</gene>